<evidence type="ECO:0000256" key="4">
    <source>
        <dbReference type="ARBA" id="ARBA00023163"/>
    </source>
</evidence>
<dbReference type="GO" id="GO:0003677">
    <property type="term" value="F:DNA binding"/>
    <property type="evidence" value="ECO:0007669"/>
    <property type="project" value="UniProtKB-KW"/>
</dbReference>
<evidence type="ECO:0000259" key="6">
    <source>
        <dbReference type="PROSITE" id="PS50863"/>
    </source>
</evidence>
<dbReference type="PROSITE" id="PS50863">
    <property type="entry name" value="B3"/>
    <property type="match status" value="1"/>
</dbReference>
<dbReference type="Proteomes" id="UP000467841">
    <property type="component" value="Unassembled WGS sequence"/>
</dbReference>
<evidence type="ECO:0000256" key="2">
    <source>
        <dbReference type="ARBA" id="ARBA00023015"/>
    </source>
</evidence>
<keyword evidence="8" id="KW-1185">Reference proteome</keyword>
<dbReference type="PANTHER" id="PTHR31140:SF73">
    <property type="entry name" value="B3 DOMAIN-CONTAINING TRANSCRIPTION FACTOR FUS3"/>
    <property type="match status" value="1"/>
</dbReference>
<protein>
    <recommendedName>
        <fullName evidence="6">TF-B3 domain-containing protein</fullName>
    </recommendedName>
</protein>
<dbReference type="SUPFAM" id="SSF101936">
    <property type="entry name" value="DNA-binding pseudobarrel domain"/>
    <property type="match status" value="1"/>
</dbReference>
<dbReference type="Pfam" id="PF02362">
    <property type="entry name" value="B3"/>
    <property type="match status" value="1"/>
</dbReference>
<dbReference type="AlphaFoldDB" id="A0A6D2J5G4"/>
<keyword evidence="3" id="KW-0238">DNA-binding</keyword>
<dbReference type="Gene3D" id="2.40.330.10">
    <property type="entry name" value="DNA-binding pseudobarrel domain"/>
    <property type="match status" value="1"/>
</dbReference>
<dbReference type="OrthoDB" id="757982at2759"/>
<feature type="domain" description="TF-B3" evidence="6">
    <location>
        <begin position="99"/>
        <end position="201"/>
    </location>
</feature>
<name>A0A6D2J5G4_9BRAS</name>
<evidence type="ECO:0000256" key="3">
    <source>
        <dbReference type="ARBA" id="ARBA00023125"/>
    </source>
</evidence>
<gene>
    <name evidence="7" type="ORF">MERR_LOCUS19836</name>
</gene>
<evidence type="ECO:0000256" key="5">
    <source>
        <dbReference type="ARBA" id="ARBA00023242"/>
    </source>
</evidence>
<dbReference type="CDD" id="cd10017">
    <property type="entry name" value="B3_DNA"/>
    <property type="match status" value="1"/>
</dbReference>
<comment type="subcellular location">
    <subcellularLocation>
        <location evidence="1">Nucleus</location>
    </subcellularLocation>
</comment>
<dbReference type="EMBL" id="CACVBM020001124">
    <property type="protein sequence ID" value="CAA7032601.1"/>
    <property type="molecule type" value="Genomic_DNA"/>
</dbReference>
<evidence type="ECO:0000313" key="7">
    <source>
        <dbReference type="EMBL" id="CAA7032601.1"/>
    </source>
</evidence>
<dbReference type="GO" id="GO:0005634">
    <property type="term" value="C:nucleus"/>
    <property type="evidence" value="ECO:0007669"/>
    <property type="project" value="UniProtKB-SubCell"/>
</dbReference>
<keyword evidence="4" id="KW-0804">Transcription</keyword>
<dbReference type="InterPro" id="IPR015300">
    <property type="entry name" value="DNA-bd_pseudobarrel_sf"/>
</dbReference>
<keyword evidence="2" id="KW-0805">Transcription regulation</keyword>
<dbReference type="GO" id="GO:0009793">
    <property type="term" value="P:embryo development ending in seed dormancy"/>
    <property type="evidence" value="ECO:0007669"/>
    <property type="project" value="UniProtKB-ARBA"/>
</dbReference>
<evidence type="ECO:0000256" key="1">
    <source>
        <dbReference type="ARBA" id="ARBA00004123"/>
    </source>
</evidence>
<dbReference type="InterPro" id="IPR003340">
    <property type="entry name" value="B3_DNA-bd"/>
</dbReference>
<organism evidence="7 8">
    <name type="scientific">Microthlaspi erraticum</name>
    <dbReference type="NCBI Taxonomy" id="1685480"/>
    <lineage>
        <taxon>Eukaryota</taxon>
        <taxon>Viridiplantae</taxon>
        <taxon>Streptophyta</taxon>
        <taxon>Embryophyta</taxon>
        <taxon>Tracheophyta</taxon>
        <taxon>Spermatophyta</taxon>
        <taxon>Magnoliopsida</taxon>
        <taxon>eudicotyledons</taxon>
        <taxon>Gunneridae</taxon>
        <taxon>Pentapetalae</taxon>
        <taxon>rosids</taxon>
        <taxon>malvids</taxon>
        <taxon>Brassicales</taxon>
        <taxon>Brassicaceae</taxon>
        <taxon>Coluteocarpeae</taxon>
        <taxon>Microthlaspi</taxon>
    </lineage>
</organism>
<comment type="caution">
    <text evidence="7">The sequence shown here is derived from an EMBL/GenBank/DDBJ whole genome shotgun (WGS) entry which is preliminary data.</text>
</comment>
<keyword evidence="5" id="KW-0539">Nucleus</keyword>
<proteinExistence type="predicted"/>
<dbReference type="SMART" id="SM01019">
    <property type="entry name" value="B3"/>
    <property type="match status" value="1"/>
</dbReference>
<dbReference type="InterPro" id="IPR044800">
    <property type="entry name" value="LEC2-like"/>
</dbReference>
<reference evidence="7" key="1">
    <citation type="submission" date="2020-01" db="EMBL/GenBank/DDBJ databases">
        <authorList>
            <person name="Mishra B."/>
        </authorList>
    </citation>
    <scope>NUCLEOTIDE SEQUENCE [LARGE SCALE GENOMIC DNA]</scope>
</reference>
<dbReference type="GO" id="GO:0009733">
    <property type="term" value="P:response to auxin"/>
    <property type="evidence" value="ECO:0007669"/>
    <property type="project" value="UniProtKB-ARBA"/>
</dbReference>
<accession>A0A6D2J5G4</accession>
<sequence length="310" mass="35169">MMDEAAAGHDVETKASTLMASVDHLPRFGSGSGHGHDHGLSASVPLLGVNWKKRRMPRQRRSSSSFNLLSFPHMPPSSSHVPAPLPARKIDTRRLRFLFQKELKNSDVSSLRRMILPKKSAEAHLPVLESKEGIPMTMEDMDGLHVWTFKYRYWPNNNSRMYVLENTGDFVNAHGLQQGDFIMIYQDIYSNNYVIQARKASEEDITNVEEDDDVYTDLTRIENTVVNDLVLRDYSYHYNNGKCSQYYPVIDDVTPTTTTATTSFVYDTTALTSNDTPLDFLGGLSTSTNNYYNSKFGSFDVDNISLDDFY</sequence>
<dbReference type="GO" id="GO:0003700">
    <property type="term" value="F:DNA-binding transcription factor activity"/>
    <property type="evidence" value="ECO:0007669"/>
    <property type="project" value="InterPro"/>
</dbReference>
<dbReference type="PANTHER" id="PTHR31140">
    <property type="entry name" value="B3 DOMAIN-CONTAINING TRANSCRIPTION FACTOR ABI3"/>
    <property type="match status" value="1"/>
</dbReference>
<evidence type="ECO:0000313" key="8">
    <source>
        <dbReference type="Proteomes" id="UP000467841"/>
    </source>
</evidence>
<dbReference type="FunFam" id="2.40.330.10:FF:000003">
    <property type="entry name" value="B3 domain-containing transcription factor FUS3"/>
    <property type="match status" value="1"/>
</dbReference>